<evidence type="ECO:0000313" key="3">
    <source>
        <dbReference type="EMBL" id="SDI43105.1"/>
    </source>
</evidence>
<reference evidence="3 4" key="1">
    <citation type="submission" date="2016-10" db="EMBL/GenBank/DDBJ databases">
        <authorList>
            <person name="de Groot N.N."/>
        </authorList>
    </citation>
    <scope>NUCLEOTIDE SEQUENCE [LARGE SCALE GENOMIC DNA]</scope>
    <source>
        <strain evidence="3 4">CGMCC 1.5058</strain>
    </source>
</reference>
<dbReference type="AlphaFoldDB" id="A0A1G8KI86"/>
<evidence type="ECO:0000259" key="2">
    <source>
        <dbReference type="PROSITE" id="PS51186"/>
    </source>
</evidence>
<feature type="compositionally biased region" description="Basic and acidic residues" evidence="1">
    <location>
        <begin position="205"/>
        <end position="218"/>
    </location>
</feature>
<dbReference type="InterPro" id="IPR016181">
    <property type="entry name" value="Acyl_CoA_acyltransferase"/>
</dbReference>
<dbReference type="Proteomes" id="UP000183255">
    <property type="component" value="Unassembled WGS sequence"/>
</dbReference>
<dbReference type="GO" id="GO:0016747">
    <property type="term" value="F:acyltransferase activity, transferring groups other than amino-acyl groups"/>
    <property type="evidence" value="ECO:0007669"/>
    <property type="project" value="InterPro"/>
</dbReference>
<gene>
    <name evidence="3" type="ORF">SAMN05421804_102326</name>
</gene>
<dbReference type="SUPFAM" id="SSF55729">
    <property type="entry name" value="Acyl-CoA N-acyltransferases (Nat)"/>
    <property type="match status" value="1"/>
</dbReference>
<dbReference type="RefSeq" id="WP_031577870.1">
    <property type="nucleotide sequence ID" value="NZ_FNDZ01000002.1"/>
</dbReference>
<sequence>MVIRKYADSRDFKKLLGLFITEELIKGDLRKKSTKEKLRQSLNKSVTYVAYEEEDLVGIVRGLEDLPFEPLVRDVYVKPLYRRKGIGKSLLYCLFERLSCDRIEVSSSHVSFASQMGLILEVGAYYVRRPEEPTTYLLQDKTERKQRRKKRKTRQVHGGELYEEELFGSDDFHYMIMGYTSGGASFGITWEEAYEDGLIEEEGESFERKRDEKVHLSDSYEEDELPF</sequence>
<dbReference type="Pfam" id="PF13508">
    <property type="entry name" value="Acetyltransf_7"/>
    <property type="match status" value="1"/>
</dbReference>
<feature type="region of interest" description="Disordered" evidence="1">
    <location>
        <begin position="201"/>
        <end position="227"/>
    </location>
</feature>
<dbReference type="CDD" id="cd04301">
    <property type="entry name" value="NAT_SF"/>
    <property type="match status" value="1"/>
</dbReference>
<feature type="domain" description="N-acetyltransferase" evidence="2">
    <location>
        <begin position="1"/>
        <end position="143"/>
    </location>
</feature>
<name>A0A1G8KI86_9CLOT</name>
<dbReference type="PROSITE" id="PS51186">
    <property type="entry name" value="GNAT"/>
    <property type="match status" value="1"/>
</dbReference>
<proteinExistence type="predicted"/>
<keyword evidence="3" id="KW-0808">Transferase</keyword>
<dbReference type="EMBL" id="FNDZ01000002">
    <property type="protein sequence ID" value="SDI43105.1"/>
    <property type="molecule type" value="Genomic_DNA"/>
</dbReference>
<accession>A0A1G8KI86</accession>
<evidence type="ECO:0000256" key="1">
    <source>
        <dbReference type="SAM" id="MobiDB-lite"/>
    </source>
</evidence>
<organism evidence="3 4">
    <name type="scientific">Proteiniclasticum ruminis</name>
    <dbReference type="NCBI Taxonomy" id="398199"/>
    <lineage>
        <taxon>Bacteria</taxon>
        <taxon>Bacillati</taxon>
        <taxon>Bacillota</taxon>
        <taxon>Clostridia</taxon>
        <taxon>Eubacteriales</taxon>
        <taxon>Clostridiaceae</taxon>
        <taxon>Proteiniclasticum</taxon>
    </lineage>
</organism>
<protein>
    <submittedName>
        <fullName evidence="3">Acetyltransferase (GNAT) domain-containing protein</fullName>
    </submittedName>
</protein>
<dbReference type="InterPro" id="IPR000182">
    <property type="entry name" value="GNAT_dom"/>
</dbReference>
<evidence type="ECO:0000313" key="4">
    <source>
        <dbReference type="Proteomes" id="UP000183255"/>
    </source>
</evidence>
<dbReference type="Gene3D" id="3.40.630.30">
    <property type="match status" value="1"/>
</dbReference>